<protein>
    <submittedName>
        <fullName evidence="1">Uncharacterized protein</fullName>
    </submittedName>
</protein>
<organism evidence="1 2">
    <name type="scientific">Shinella curvata</name>
    <dbReference type="NCBI Taxonomy" id="1817964"/>
    <lineage>
        <taxon>Bacteria</taxon>
        <taxon>Pseudomonadati</taxon>
        <taxon>Pseudomonadota</taxon>
        <taxon>Alphaproteobacteria</taxon>
        <taxon>Hyphomicrobiales</taxon>
        <taxon>Rhizobiaceae</taxon>
        <taxon>Shinella</taxon>
    </lineage>
</organism>
<proteinExistence type="predicted"/>
<dbReference type="EMBL" id="WHSC02000007">
    <property type="protein sequence ID" value="MDO6122766.1"/>
    <property type="molecule type" value="Genomic_DNA"/>
</dbReference>
<evidence type="ECO:0000313" key="2">
    <source>
        <dbReference type="Proteomes" id="UP001177080"/>
    </source>
</evidence>
<accession>A0ABT8XHK5</accession>
<dbReference type="RefSeq" id="WP_244760442.1">
    <property type="nucleotide sequence ID" value="NZ_JALJCJ010000002.1"/>
</dbReference>
<sequence length="158" mass="16199">MVDAVSLSGNSYRAASNALELRSATPAIENRPAVSALAALTVPQPITQVSTPSETAEDIGDLSFLYAPNGQPGISNVPAYAVPASQATGEARIAAERNPTARLAIESSDLNALLSSFLAPRTPSANPAPSPDVPAETNGAELARAAQQSVIAQLYAQF</sequence>
<comment type="caution">
    <text evidence="1">The sequence shown here is derived from an EMBL/GenBank/DDBJ whole genome shotgun (WGS) entry which is preliminary data.</text>
</comment>
<reference evidence="1" key="1">
    <citation type="submission" date="2022-04" db="EMBL/GenBank/DDBJ databases">
        <title>Shinella lacus sp. nov., a novel member of the genus Shinella from water.</title>
        <authorList>
            <person name="Deng Y."/>
        </authorList>
    </citation>
    <scope>NUCLEOTIDE SEQUENCE</scope>
    <source>
        <strain evidence="1">JCM 31239</strain>
    </source>
</reference>
<evidence type="ECO:0000313" key="1">
    <source>
        <dbReference type="EMBL" id="MDO6122766.1"/>
    </source>
</evidence>
<gene>
    <name evidence="1" type="ORF">GB928_016355</name>
</gene>
<keyword evidence="2" id="KW-1185">Reference proteome</keyword>
<dbReference type="Proteomes" id="UP001177080">
    <property type="component" value="Unassembled WGS sequence"/>
</dbReference>
<name>A0ABT8XHK5_9HYPH</name>